<feature type="compositionally biased region" description="Low complexity" evidence="1">
    <location>
        <begin position="20"/>
        <end position="44"/>
    </location>
</feature>
<accession>A0A2I4AMI2</accession>
<evidence type="ECO:0000256" key="1">
    <source>
        <dbReference type="SAM" id="MobiDB-lite"/>
    </source>
</evidence>
<organism evidence="2 3">
    <name type="scientific">Austrofundulus limnaeus</name>
    <name type="common">Annual killifish</name>
    <dbReference type="NCBI Taxonomy" id="52670"/>
    <lineage>
        <taxon>Eukaryota</taxon>
        <taxon>Metazoa</taxon>
        <taxon>Chordata</taxon>
        <taxon>Craniata</taxon>
        <taxon>Vertebrata</taxon>
        <taxon>Euteleostomi</taxon>
        <taxon>Actinopterygii</taxon>
        <taxon>Neopterygii</taxon>
        <taxon>Teleostei</taxon>
        <taxon>Neoteleostei</taxon>
        <taxon>Acanthomorphata</taxon>
        <taxon>Ovalentaria</taxon>
        <taxon>Atherinomorphae</taxon>
        <taxon>Cyprinodontiformes</taxon>
        <taxon>Rivulidae</taxon>
        <taxon>Austrofundulus</taxon>
    </lineage>
</organism>
<evidence type="ECO:0000313" key="2">
    <source>
        <dbReference type="Proteomes" id="UP000192220"/>
    </source>
</evidence>
<dbReference type="Proteomes" id="UP000192220">
    <property type="component" value="Unplaced"/>
</dbReference>
<feature type="non-terminal residue" evidence="3">
    <location>
        <position position="1"/>
    </location>
</feature>
<dbReference type="RefSeq" id="XP_013856695.1">
    <property type="nucleotide sequence ID" value="XM_014001241.1"/>
</dbReference>
<dbReference type="GeneID" id="106512673"/>
<proteinExistence type="predicted"/>
<protein>
    <submittedName>
        <fullName evidence="3">Collagen alpha-2(I) chain</fullName>
    </submittedName>
</protein>
<dbReference type="KEGG" id="alim:106512673"/>
<evidence type="ECO:0000313" key="3">
    <source>
        <dbReference type="RefSeq" id="XP_013856695.1"/>
    </source>
</evidence>
<sequence>RGPGQDRSGLVRPPSRRSGPLRVLGGLRAPGLGARARSAAAGLRCGSQREPPSAQGRPHTGGAGWDPAAPTPNLWSGLTRATGPQGVWVGSVTGEGCLSVGTYVREVRQAETRVSARATLPSGMESHRRSGEEPGRAHPKPLVEPDQGHGPPGGEGRVCNRGGVLKCGSAGSRGAQGPGGLPAGVAHLGVESRSGPGLSLHSSRVVSEPTRGGGGCTPA</sequence>
<feature type="region of interest" description="Disordered" evidence="1">
    <location>
        <begin position="114"/>
        <end position="157"/>
    </location>
</feature>
<feature type="compositionally biased region" description="Basic and acidic residues" evidence="1">
    <location>
        <begin position="125"/>
        <end position="147"/>
    </location>
</feature>
<gene>
    <name evidence="3" type="primary">LOC106512673</name>
</gene>
<reference evidence="3" key="1">
    <citation type="submission" date="2025-08" db="UniProtKB">
        <authorList>
            <consortium name="RefSeq"/>
        </authorList>
    </citation>
    <scope>IDENTIFICATION</scope>
</reference>
<name>A0A2I4AMI2_AUSLI</name>
<keyword evidence="3" id="KW-0176">Collagen</keyword>
<feature type="region of interest" description="Disordered" evidence="1">
    <location>
        <begin position="1"/>
        <end position="74"/>
    </location>
</feature>
<dbReference type="AlphaFoldDB" id="A0A2I4AMI2"/>
<dbReference type="InParanoid" id="A0A2I4AMI2"/>
<feature type="region of interest" description="Disordered" evidence="1">
    <location>
        <begin position="169"/>
        <end position="219"/>
    </location>
</feature>
<keyword evidence="2" id="KW-1185">Reference proteome</keyword>